<proteinExistence type="inferred from homology"/>
<feature type="binding site" evidence="7">
    <location>
        <position position="96"/>
    </location>
    <ligand>
        <name>Mg(2+)</name>
        <dbReference type="ChEBI" id="CHEBI:18420"/>
        <label>1</label>
        <note>catalytic</note>
    </ligand>
</feature>
<comment type="caution">
    <text evidence="8">The sequence shown here is derived from an EMBL/GenBank/DDBJ whole genome shotgun (WGS) entry which is preliminary data.</text>
</comment>
<evidence type="ECO:0000256" key="5">
    <source>
        <dbReference type="ARBA" id="ARBA00022842"/>
    </source>
</evidence>
<dbReference type="InterPro" id="IPR051090">
    <property type="entry name" value="Inositol_monoP_superfamily"/>
</dbReference>
<feature type="binding site" evidence="7">
    <location>
        <position position="94"/>
    </location>
    <ligand>
        <name>Mg(2+)</name>
        <dbReference type="ChEBI" id="CHEBI:18420"/>
        <label>1</label>
        <note>catalytic</note>
    </ligand>
</feature>
<feature type="binding site" evidence="7">
    <location>
        <position position="74"/>
    </location>
    <ligand>
        <name>Mg(2+)</name>
        <dbReference type="ChEBI" id="CHEBI:18420"/>
        <label>1</label>
        <note>catalytic</note>
    </ligand>
</feature>
<comment type="similarity">
    <text evidence="2">Belongs to the inositol monophosphatase superfamily.</text>
</comment>
<evidence type="ECO:0000313" key="8">
    <source>
        <dbReference type="EMBL" id="MVW63988.1"/>
    </source>
</evidence>
<keyword evidence="5 7" id="KW-0460">Magnesium</keyword>
<dbReference type="NCBIfam" id="TIGR02067">
    <property type="entry name" value="his_9_HisN"/>
    <property type="match status" value="1"/>
</dbReference>
<dbReference type="RefSeq" id="WP_160410600.1">
    <property type="nucleotide sequence ID" value="NZ_WSES01000010.1"/>
</dbReference>
<evidence type="ECO:0000256" key="1">
    <source>
        <dbReference type="ARBA" id="ARBA00001946"/>
    </source>
</evidence>
<dbReference type="PRINTS" id="PR00377">
    <property type="entry name" value="IMPHPHTASES"/>
</dbReference>
<sequence>MPIDATEFDEYLQFANELADAAAGAILPHFRAGSGAENKSAHGFDPVTAADRGAERVMRALIRARYPHHCILGEEEGKEESQCGRGEGLTWVLDPIDGTRAFLLGLPLWGTLIALNDGTRPVLGLMNQPFTRERFVGTAHCAWNGGHVLHTRPCAQLADAHVMCTSPDIFDPIQRAAFDAVAGRARLLRYGGDCYAYCMLASGLVDAVIEAGLQPWDVQALVPIIEGAGGVITAWDGGDVQHGGTVLACGDRRLHAQLMDELRAQPRG</sequence>
<feature type="binding site" evidence="7">
    <location>
        <position position="97"/>
    </location>
    <ligand>
        <name>Mg(2+)</name>
        <dbReference type="ChEBI" id="CHEBI:18420"/>
        <label>1</label>
        <note>catalytic</note>
    </ligand>
</feature>
<gene>
    <name evidence="8" type="primary">hisN</name>
    <name evidence="8" type="ORF">GPY61_29070</name>
</gene>
<comment type="cofactor">
    <cofactor evidence="1 7">
        <name>Mg(2+)</name>
        <dbReference type="ChEBI" id="CHEBI:18420"/>
    </cofactor>
</comment>
<evidence type="ECO:0000256" key="6">
    <source>
        <dbReference type="NCBIfam" id="TIGR02067"/>
    </source>
</evidence>
<dbReference type="InterPro" id="IPR000760">
    <property type="entry name" value="Inositol_monophosphatase-like"/>
</dbReference>
<organism evidence="8 9">
    <name type="scientific">Massilia cellulosiltytica</name>
    <dbReference type="NCBI Taxonomy" id="2683234"/>
    <lineage>
        <taxon>Bacteria</taxon>
        <taxon>Pseudomonadati</taxon>
        <taxon>Pseudomonadota</taxon>
        <taxon>Betaproteobacteria</taxon>
        <taxon>Burkholderiales</taxon>
        <taxon>Oxalobacteraceae</taxon>
        <taxon>Telluria group</taxon>
        <taxon>Massilia</taxon>
    </lineage>
</organism>
<evidence type="ECO:0000256" key="2">
    <source>
        <dbReference type="ARBA" id="ARBA00009759"/>
    </source>
</evidence>
<reference evidence="8 9" key="1">
    <citation type="submission" date="2019-12" db="EMBL/GenBank/DDBJ databases">
        <authorList>
            <person name="Li C."/>
            <person name="Zhao J."/>
        </authorList>
    </citation>
    <scope>NUCLEOTIDE SEQUENCE [LARGE SCALE GENOMIC DNA]</scope>
    <source>
        <strain evidence="8 9">NEAU-DD11</strain>
    </source>
</reference>
<dbReference type="Pfam" id="PF00459">
    <property type="entry name" value="Inositol_P"/>
    <property type="match status" value="1"/>
</dbReference>
<dbReference type="Proteomes" id="UP000443353">
    <property type="component" value="Unassembled WGS sequence"/>
</dbReference>
<keyword evidence="4 8" id="KW-0378">Hydrolase</keyword>
<dbReference type="Gene3D" id="3.40.190.80">
    <property type="match status" value="1"/>
</dbReference>
<dbReference type="AlphaFoldDB" id="A0A7X3G5L1"/>
<dbReference type="CDD" id="cd01641">
    <property type="entry name" value="Bacterial_IMPase_like_1"/>
    <property type="match status" value="1"/>
</dbReference>
<keyword evidence="3 7" id="KW-0479">Metal-binding</keyword>
<dbReference type="PANTHER" id="PTHR43200">
    <property type="entry name" value="PHOSPHATASE"/>
    <property type="match status" value="1"/>
</dbReference>
<dbReference type="PANTHER" id="PTHR43200:SF6">
    <property type="entry name" value="3'(2'),5'-BISPHOSPHATE NUCLEOTIDASE"/>
    <property type="match status" value="1"/>
</dbReference>
<evidence type="ECO:0000256" key="7">
    <source>
        <dbReference type="PIRSR" id="PIRSR600760-2"/>
    </source>
</evidence>
<dbReference type="EC" id="3.1.3.15" evidence="6"/>
<dbReference type="GO" id="GO:0046872">
    <property type="term" value="F:metal ion binding"/>
    <property type="evidence" value="ECO:0007669"/>
    <property type="project" value="UniProtKB-KW"/>
</dbReference>
<keyword evidence="9" id="KW-1185">Reference proteome</keyword>
<dbReference type="InterPro" id="IPR011809">
    <property type="entry name" value="His_9_proposed"/>
</dbReference>
<evidence type="ECO:0000256" key="3">
    <source>
        <dbReference type="ARBA" id="ARBA00022723"/>
    </source>
</evidence>
<evidence type="ECO:0000256" key="4">
    <source>
        <dbReference type="ARBA" id="ARBA00022801"/>
    </source>
</evidence>
<dbReference type="GO" id="GO:0000105">
    <property type="term" value="P:L-histidine biosynthetic process"/>
    <property type="evidence" value="ECO:0007669"/>
    <property type="project" value="UniProtKB-UniRule"/>
</dbReference>
<accession>A0A7X3G5L1</accession>
<dbReference type="SUPFAM" id="SSF56655">
    <property type="entry name" value="Carbohydrate phosphatase"/>
    <property type="match status" value="1"/>
</dbReference>
<dbReference type="Gene3D" id="3.30.540.10">
    <property type="entry name" value="Fructose-1,6-Bisphosphatase, subunit A, domain 1"/>
    <property type="match status" value="1"/>
</dbReference>
<evidence type="ECO:0000313" key="9">
    <source>
        <dbReference type="Proteomes" id="UP000443353"/>
    </source>
</evidence>
<protein>
    <recommendedName>
        <fullName evidence="6">Histidinol-phosphatase</fullName>
        <ecNumber evidence="6">3.1.3.15</ecNumber>
    </recommendedName>
</protein>
<feature type="binding site" evidence="7">
    <location>
        <position position="217"/>
    </location>
    <ligand>
        <name>Mg(2+)</name>
        <dbReference type="ChEBI" id="CHEBI:18420"/>
        <label>1</label>
        <note>catalytic</note>
    </ligand>
</feature>
<dbReference type="EMBL" id="WSES01000010">
    <property type="protein sequence ID" value="MVW63988.1"/>
    <property type="molecule type" value="Genomic_DNA"/>
</dbReference>
<dbReference type="GO" id="GO:0004401">
    <property type="term" value="F:histidinol-phosphatase activity"/>
    <property type="evidence" value="ECO:0007669"/>
    <property type="project" value="UniProtKB-UniRule"/>
</dbReference>
<name>A0A7X3G5L1_9BURK</name>